<proteinExistence type="inferred from homology"/>
<evidence type="ECO:0000256" key="3">
    <source>
        <dbReference type="ARBA" id="ARBA00022448"/>
    </source>
</evidence>
<feature type="transmembrane region" description="Helical" evidence="8">
    <location>
        <begin position="18"/>
        <end position="38"/>
    </location>
</feature>
<organism evidence="9 10">
    <name type="scientific">Agathobacter rectalis</name>
    <dbReference type="NCBI Taxonomy" id="39491"/>
    <lineage>
        <taxon>Bacteria</taxon>
        <taxon>Bacillati</taxon>
        <taxon>Bacillota</taxon>
        <taxon>Clostridia</taxon>
        <taxon>Lachnospirales</taxon>
        <taxon>Lachnospiraceae</taxon>
        <taxon>Agathobacter</taxon>
    </lineage>
</organism>
<evidence type="ECO:0000313" key="9">
    <source>
        <dbReference type="EMBL" id="MCC2748954.1"/>
    </source>
</evidence>
<dbReference type="EMBL" id="JAJFBX010000361">
    <property type="protein sequence ID" value="MCC2748954.1"/>
    <property type="molecule type" value="Genomic_DNA"/>
</dbReference>
<dbReference type="AlphaFoldDB" id="A0AAW4WQR3"/>
<accession>A0AAW4WQR3</accession>
<keyword evidence="3" id="KW-0813">Transport</keyword>
<dbReference type="RefSeq" id="WP_306783807.1">
    <property type="nucleotide sequence ID" value="NZ_JAJFBX010000361.1"/>
</dbReference>
<keyword evidence="7 8" id="KW-0472">Membrane</keyword>
<evidence type="ECO:0000256" key="2">
    <source>
        <dbReference type="ARBA" id="ARBA00005658"/>
    </source>
</evidence>
<evidence type="ECO:0000256" key="1">
    <source>
        <dbReference type="ARBA" id="ARBA00004651"/>
    </source>
</evidence>
<keyword evidence="5 8" id="KW-0812">Transmembrane</keyword>
<evidence type="ECO:0000256" key="5">
    <source>
        <dbReference type="ARBA" id="ARBA00022692"/>
    </source>
</evidence>
<dbReference type="GO" id="GO:0005886">
    <property type="term" value="C:plasma membrane"/>
    <property type="evidence" value="ECO:0007669"/>
    <property type="project" value="UniProtKB-SubCell"/>
</dbReference>
<dbReference type="InterPro" id="IPR000060">
    <property type="entry name" value="BCCT_transptr"/>
</dbReference>
<feature type="non-terminal residue" evidence="9">
    <location>
        <position position="79"/>
    </location>
</feature>
<evidence type="ECO:0000313" key="10">
    <source>
        <dbReference type="Proteomes" id="UP001197847"/>
    </source>
</evidence>
<protein>
    <submittedName>
        <fullName evidence="9">BCCT family transporter</fullName>
    </submittedName>
</protein>
<dbReference type="PANTHER" id="PTHR30047">
    <property type="entry name" value="HIGH-AFFINITY CHOLINE TRANSPORT PROTEIN-RELATED"/>
    <property type="match status" value="1"/>
</dbReference>
<feature type="transmembrane region" description="Helical" evidence="8">
    <location>
        <begin position="58"/>
        <end position="76"/>
    </location>
</feature>
<dbReference type="PANTHER" id="PTHR30047:SF7">
    <property type="entry name" value="HIGH-AFFINITY CHOLINE TRANSPORT PROTEIN"/>
    <property type="match status" value="1"/>
</dbReference>
<evidence type="ECO:0000256" key="8">
    <source>
        <dbReference type="SAM" id="Phobius"/>
    </source>
</evidence>
<keyword evidence="6 8" id="KW-1133">Transmembrane helix</keyword>
<sequence length="79" mass="8511">EACRPILGKQTDGIGGRLIDLLAVFALLAGTATTFSVATPLMAEIIGELFHMEVSRTVINIIILLITCCVYTYSLLHGF</sequence>
<evidence type="ECO:0000256" key="4">
    <source>
        <dbReference type="ARBA" id="ARBA00022475"/>
    </source>
</evidence>
<evidence type="ECO:0000256" key="6">
    <source>
        <dbReference type="ARBA" id="ARBA00022989"/>
    </source>
</evidence>
<dbReference type="GO" id="GO:0022857">
    <property type="term" value="F:transmembrane transporter activity"/>
    <property type="evidence" value="ECO:0007669"/>
    <property type="project" value="InterPro"/>
</dbReference>
<keyword evidence="4" id="KW-1003">Cell membrane</keyword>
<reference evidence="9" key="1">
    <citation type="submission" date="2021-10" db="EMBL/GenBank/DDBJ databases">
        <title>Collection of gut derived symbiotic bacterial strains cultured from healthy donors.</title>
        <authorList>
            <person name="Lin H."/>
            <person name="Littmann E."/>
            <person name="Claire K."/>
            <person name="Pamer E."/>
        </authorList>
    </citation>
    <scope>NUCLEOTIDE SEQUENCE</scope>
    <source>
        <strain evidence="9">MSK.22.92</strain>
    </source>
</reference>
<comment type="caution">
    <text evidence="9">The sequence shown here is derived from an EMBL/GenBank/DDBJ whole genome shotgun (WGS) entry which is preliminary data.</text>
</comment>
<evidence type="ECO:0000256" key="7">
    <source>
        <dbReference type="ARBA" id="ARBA00023136"/>
    </source>
</evidence>
<name>A0AAW4WQR3_9FIRM</name>
<dbReference type="Proteomes" id="UP001197847">
    <property type="component" value="Unassembled WGS sequence"/>
</dbReference>
<comment type="subcellular location">
    <subcellularLocation>
        <location evidence="1">Cell membrane</location>
        <topology evidence="1">Multi-pass membrane protein</topology>
    </subcellularLocation>
</comment>
<comment type="similarity">
    <text evidence="2">Belongs to the BCCT transporter (TC 2.A.15) family.</text>
</comment>
<feature type="non-terminal residue" evidence="9">
    <location>
        <position position="1"/>
    </location>
</feature>
<dbReference type="Pfam" id="PF02028">
    <property type="entry name" value="BCCT"/>
    <property type="match status" value="1"/>
</dbReference>
<gene>
    <name evidence="9" type="ORF">LK487_18450</name>
</gene>